<comment type="similarity">
    <text evidence="2">Belongs to the peptidase S54 family.</text>
</comment>
<sequence length="215" mass="23683">MNTYRPYSSLPPVVLALLVVNGGMFLLEHSAANQLIDLLALWPVAVPVSPLLGMTPPSFEPWQLVSYSFLHGSIMHLLLNMYALWLFGTRMENVWGSKVFALYYFVCVMGAGLVQLYVVSQAAKQGGVYPTIGASGGVFGLLLAFGMTFPNERLMLIFPPIVLKAKWFVLIYGAIELWAGVTGTEAGVAHFAHLGGMFFGLALLLYWRRHPPGFR</sequence>
<evidence type="ECO:0000259" key="8">
    <source>
        <dbReference type="Pfam" id="PF01694"/>
    </source>
</evidence>
<evidence type="ECO:0000313" key="9">
    <source>
        <dbReference type="EMBL" id="VAX02954.1"/>
    </source>
</evidence>
<organism evidence="9">
    <name type="scientific">hydrothermal vent metagenome</name>
    <dbReference type="NCBI Taxonomy" id="652676"/>
    <lineage>
        <taxon>unclassified sequences</taxon>
        <taxon>metagenomes</taxon>
        <taxon>ecological metagenomes</taxon>
    </lineage>
</organism>
<dbReference type="SUPFAM" id="SSF144091">
    <property type="entry name" value="Rhomboid-like"/>
    <property type="match status" value="1"/>
</dbReference>
<evidence type="ECO:0000256" key="7">
    <source>
        <dbReference type="SAM" id="Phobius"/>
    </source>
</evidence>
<dbReference type="InterPro" id="IPR022764">
    <property type="entry name" value="Peptidase_S54_rhomboid_dom"/>
</dbReference>
<dbReference type="EMBL" id="UOFU01000303">
    <property type="protein sequence ID" value="VAX02954.1"/>
    <property type="molecule type" value="Genomic_DNA"/>
</dbReference>
<gene>
    <name evidence="9" type="ORF">MNBD_GAMMA20-111</name>
</gene>
<evidence type="ECO:0000256" key="3">
    <source>
        <dbReference type="ARBA" id="ARBA00022692"/>
    </source>
</evidence>
<dbReference type="PANTHER" id="PTHR43731">
    <property type="entry name" value="RHOMBOID PROTEASE"/>
    <property type="match status" value="1"/>
</dbReference>
<evidence type="ECO:0000256" key="2">
    <source>
        <dbReference type="ARBA" id="ARBA00009045"/>
    </source>
</evidence>
<reference evidence="9" key="1">
    <citation type="submission" date="2018-06" db="EMBL/GenBank/DDBJ databases">
        <authorList>
            <person name="Zhirakovskaya E."/>
        </authorList>
    </citation>
    <scope>NUCLEOTIDE SEQUENCE</scope>
</reference>
<dbReference type="AlphaFoldDB" id="A0A3B1AT23"/>
<feature type="transmembrane region" description="Helical" evidence="7">
    <location>
        <begin position="6"/>
        <end position="27"/>
    </location>
</feature>
<feature type="transmembrane region" description="Helical" evidence="7">
    <location>
        <begin position="65"/>
        <end position="87"/>
    </location>
</feature>
<feature type="transmembrane region" description="Helical" evidence="7">
    <location>
        <begin position="161"/>
        <end position="181"/>
    </location>
</feature>
<dbReference type="InterPro" id="IPR050925">
    <property type="entry name" value="Rhomboid_protease_S54"/>
</dbReference>
<keyword evidence="3 7" id="KW-0812">Transmembrane</keyword>
<accession>A0A3B1AT23</accession>
<comment type="subcellular location">
    <subcellularLocation>
        <location evidence="1">Membrane</location>
        <topology evidence="1">Multi-pass membrane protein</topology>
    </subcellularLocation>
</comment>
<feature type="transmembrane region" description="Helical" evidence="7">
    <location>
        <begin position="187"/>
        <end position="207"/>
    </location>
</feature>
<protein>
    <submittedName>
        <fullName evidence="9">Rhomboid family protein</fullName>
    </submittedName>
</protein>
<evidence type="ECO:0000256" key="1">
    <source>
        <dbReference type="ARBA" id="ARBA00004141"/>
    </source>
</evidence>
<feature type="domain" description="Peptidase S54 rhomboid" evidence="8">
    <location>
        <begin position="60"/>
        <end position="206"/>
    </location>
</feature>
<name>A0A3B1AT23_9ZZZZ</name>
<keyword evidence="6 7" id="KW-0472">Membrane</keyword>
<feature type="transmembrane region" description="Helical" evidence="7">
    <location>
        <begin position="131"/>
        <end position="149"/>
    </location>
</feature>
<evidence type="ECO:0000256" key="4">
    <source>
        <dbReference type="ARBA" id="ARBA00022801"/>
    </source>
</evidence>
<dbReference type="Pfam" id="PF01694">
    <property type="entry name" value="Rhomboid"/>
    <property type="match status" value="1"/>
</dbReference>
<dbReference type="PANTHER" id="PTHR43731:SF14">
    <property type="entry name" value="PRESENILIN-ASSOCIATED RHOMBOID-LIKE PROTEIN, MITOCHONDRIAL"/>
    <property type="match status" value="1"/>
</dbReference>
<evidence type="ECO:0000256" key="6">
    <source>
        <dbReference type="ARBA" id="ARBA00023136"/>
    </source>
</evidence>
<proteinExistence type="inferred from homology"/>
<dbReference type="InterPro" id="IPR035952">
    <property type="entry name" value="Rhomboid-like_sf"/>
</dbReference>
<dbReference type="SMART" id="SM01160">
    <property type="entry name" value="DUF1751"/>
    <property type="match status" value="1"/>
</dbReference>
<evidence type="ECO:0000256" key="5">
    <source>
        <dbReference type="ARBA" id="ARBA00022989"/>
    </source>
</evidence>
<dbReference type="GO" id="GO:0004252">
    <property type="term" value="F:serine-type endopeptidase activity"/>
    <property type="evidence" value="ECO:0007669"/>
    <property type="project" value="InterPro"/>
</dbReference>
<dbReference type="Gene3D" id="1.20.1540.10">
    <property type="entry name" value="Rhomboid-like"/>
    <property type="match status" value="1"/>
</dbReference>
<keyword evidence="5 7" id="KW-1133">Transmembrane helix</keyword>
<feature type="transmembrane region" description="Helical" evidence="7">
    <location>
        <begin position="99"/>
        <end position="119"/>
    </location>
</feature>
<keyword evidence="4" id="KW-0378">Hydrolase</keyword>
<dbReference type="GO" id="GO:0016020">
    <property type="term" value="C:membrane"/>
    <property type="evidence" value="ECO:0007669"/>
    <property type="project" value="UniProtKB-SubCell"/>
</dbReference>